<evidence type="ECO:0000313" key="2">
    <source>
        <dbReference type="Proteomes" id="UP000075666"/>
    </source>
</evidence>
<dbReference type="AlphaFoldDB" id="A0A150KL88"/>
<name>A0A150KL88_9BACI</name>
<proteinExistence type="predicted"/>
<protein>
    <submittedName>
        <fullName evidence="1">Uncharacterized protein</fullName>
    </submittedName>
</protein>
<reference evidence="1 2" key="1">
    <citation type="submission" date="2016-01" db="EMBL/GenBank/DDBJ databases">
        <title>Genome Sequences of Twelve Sporeforming Bacillus Species Isolated from Foods.</title>
        <authorList>
            <person name="Berendsen E.M."/>
            <person name="Wells-Bennik M.H."/>
            <person name="Krawcyk A.O."/>
            <person name="De Jong A."/>
            <person name="Holsappel S."/>
            <person name="Eijlander R.T."/>
            <person name="Kuipers O.P."/>
        </authorList>
    </citation>
    <scope>NUCLEOTIDE SEQUENCE [LARGE SCALE GENOMIC DNA]</scope>
    <source>
        <strain evidence="1 2">B4102</strain>
    </source>
</reference>
<organism evidence="1 2">
    <name type="scientific">Heyndrickxia sporothermodurans</name>
    <dbReference type="NCBI Taxonomy" id="46224"/>
    <lineage>
        <taxon>Bacteria</taxon>
        <taxon>Bacillati</taxon>
        <taxon>Bacillota</taxon>
        <taxon>Bacilli</taxon>
        <taxon>Bacillales</taxon>
        <taxon>Bacillaceae</taxon>
        <taxon>Heyndrickxia</taxon>
    </lineage>
</organism>
<dbReference type="EMBL" id="LQYN01000102">
    <property type="protein sequence ID" value="KYC94295.1"/>
    <property type="molecule type" value="Genomic_DNA"/>
</dbReference>
<evidence type="ECO:0000313" key="1">
    <source>
        <dbReference type="EMBL" id="KYC94295.1"/>
    </source>
</evidence>
<comment type="caution">
    <text evidence="1">The sequence shown here is derived from an EMBL/GenBank/DDBJ whole genome shotgun (WGS) entry which is preliminary data.</text>
</comment>
<keyword evidence="2" id="KW-1185">Reference proteome</keyword>
<dbReference type="PATRIC" id="fig|46224.3.peg.329"/>
<dbReference type="STRING" id="46224.B4102_3646"/>
<dbReference type="RefSeq" id="WP_160331478.1">
    <property type="nucleotide sequence ID" value="NZ_LQYN01000102.1"/>
</dbReference>
<accession>A0A150KL88</accession>
<gene>
    <name evidence="1" type="ORF">B4102_3646</name>
</gene>
<dbReference type="Proteomes" id="UP000075666">
    <property type="component" value="Unassembled WGS sequence"/>
</dbReference>
<sequence length="49" mass="5912">MMRWIVLVLLIFSLGVNQYLYRKSYFDPFDLQEATNRLHKLGSGKEYKE</sequence>